<comment type="caution">
    <text evidence="3">The sequence shown here is derived from an EMBL/GenBank/DDBJ whole genome shotgun (WGS) entry which is preliminary data.</text>
</comment>
<feature type="domain" description="Activator of Hsp90 ATPase homologue 1/2-like C-terminal" evidence="2">
    <location>
        <begin position="3"/>
        <end position="81"/>
    </location>
</feature>
<dbReference type="Proteomes" id="UP001501257">
    <property type="component" value="Unassembled WGS sequence"/>
</dbReference>
<evidence type="ECO:0000259" key="2">
    <source>
        <dbReference type="Pfam" id="PF08327"/>
    </source>
</evidence>
<dbReference type="SUPFAM" id="SSF55961">
    <property type="entry name" value="Bet v1-like"/>
    <property type="match status" value="1"/>
</dbReference>
<protein>
    <recommendedName>
        <fullName evidence="2">Activator of Hsp90 ATPase homologue 1/2-like C-terminal domain-containing protein</fullName>
    </recommendedName>
</protein>
<evidence type="ECO:0000313" key="4">
    <source>
        <dbReference type="Proteomes" id="UP001501257"/>
    </source>
</evidence>
<evidence type="ECO:0000313" key="3">
    <source>
        <dbReference type="EMBL" id="GAA5228920.1"/>
    </source>
</evidence>
<name>A0ABP9TU62_9MICC</name>
<gene>
    <name evidence="3" type="ORF">GCM10025778_34590</name>
</gene>
<comment type="similarity">
    <text evidence="1">Belongs to the AHA1 family.</text>
</comment>
<proteinExistence type="inferred from homology"/>
<evidence type="ECO:0000256" key="1">
    <source>
        <dbReference type="ARBA" id="ARBA00006817"/>
    </source>
</evidence>
<keyword evidence="4" id="KW-1185">Reference proteome</keyword>
<dbReference type="EMBL" id="BAABLK010000091">
    <property type="protein sequence ID" value="GAA5228920.1"/>
    <property type="molecule type" value="Genomic_DNA"/>
</dbReference>
<accession>A0ABP9TU62</accession>
<dbReference type="Pfam" id="PF08327">
    <property type="entry name" value="AHSA1"/>
    <property type="match status" value="1"/>
</dbReference>
<dbReference type="InterPro" id="IPR023393">
    <property type="entry name" value="START-like_dom_sf"/>
</dbReference>
<dbReference type="InterPro" id="IPR013538">
    <property type="entry name" value="ASHA1/2-like_C"/>
</dbReference>
<sequence length="87" mass="9510">MPVPPDRLWWGLTNPSALPHWMGILTSGSFVAGNCATIEHADEYSCVSRILECEPEKLLGTTCMFLDEPLSQVRIELTGDGDEPGCC</sequence>
<organism evidence="3 4">
    <name type="scientific">Paeniglutamicibacter antarcticus</name>
    <dbReference type="NCBI Taxonomy" id="494023"/>
    <lineage>
        <taxon>Bacteria</taxon>
        <taxon>Bacillati</taxon>
        <taxon>Actinomycetota</taxon>
        <taxon>Actinomycetes</taxon>
        <taxon>Micrococcales</taxon>
        <taxon>Micrococcaceae</taxon>
        <taxon>Paeniglutamicibacter</taxon>
    </lineage>
</organism>
<dbReference type="Gene3D" id="3.30.530.20">
    <property type="match status" value="1"/>
</dbReference>
<reference evidence="4" key="1">
    <citation type="journal article" date="2019" name="Int. J. Syst. Evol. Microbiol.">
        <title>The Global Catalogue of Microorganisms (GCM) 10K type strain sequencing project: providing services to taxonomists for standard genome sequencing and annotation.</title>
        <authorList>
            <consortium name="The Broad Institute Genomics Platform"/>
            <consortium name="The Broad Institute Genome Sequencing Center for Infectious Disease"/>
            <person name="Wu L."/>
            <person name="Ma J."/>
        </authorList>
    </citation>
    <scope>NUCLEOTIDE SEQUENCE [LARGE SCALE GENOMIC DNA]</scope>
    <source>
        <strain evidence="4">JCM 18952</strain>
    </source>
</reference>
<dbReference type="RefSeq" id="WP_210101349.1">
    <property type="nucleotide sequence ID" value="NZ_BAABLK010000091.1"/>
</dbReference>